<dbReference type="Proteomes" id="UP001157138">
    <property type="component" value="Unassembled WGS sequence"/>
</dbReference>
<comment type="caution">
    <text evidence="1">The sequence shown here is derived from an EMBL/GenBank/DDBJ whole genome shotgun (WGS) entry which is preliminary data.</text>
</comment>
<protein>
    <submittedName>
        <fullName evidence="1">Uncharacterized protein</fullName>
    </submittedName>
</protein>
<accession>A0ABQ6F0J2</accession>
<dbReference type="EMBL" id="BSPW01000062">
    <property type="protein sequence ID" value="GLT18998.1"/>
    <property type="molecule type" value="Genomic_DNA"/>
</dbReference>
<organism evidence="1 2">
    <name type="scientific">Vibrio zhanjiangensis</name>
    <dbReference type="NCBI Taxonomy" id="1046128"/>
    <lineage>
        <taxon>Bacteria</taxon>
        <taxon>Pseudomonadati</taxon>
        <taxon>Pseudomonadota</taxon>
        <taxon>Gammaproteobacteria</taxon>
        <taxon>Vibrionales</taxon>
        <taxon>Vibrionaceae</taxon>
        <taxon>Vibrio</taxon>
    </lineage>
</organism>
<keyword evidence="2" id="KW-1185">Reference proteome</keyword>
<gene>
    <name evidence="1" type="ORF">GCM10007938_27800</name>
</gene>
<evidence type="ECO:0000313" key="1">
    <source>
        <dbReference type="EMBL" id="GLT18998.1"/>
    </source>
</evidence>
<evidence type="ECO:0000313" key="2">
    <source>
        <dbReference type="Proteomes" id="UP001157138"/>
    </source>
</evidence>
<name>A0ABQ6F0J2_9VIBR</name>
<reference evidence="2" key="1">
    <citation type="journal article" date="2019" name="Int. J. Syst. Evol. Microbiol.">
        <title>The Global Catalogue of Microorganisms (GCM) 10K type strain sequencing project: providing services to taxonomists for standard genome sequencing and annotation.</title>
        <authorList>
            <consortium name="The Broad Institute Genomics Platform"/>
            <consortium name="The Broad Institute Genome Sequencing Center for Infectious Disease"/>
            <person name="Wu L."/>
            <person name="Ma J."/>
        </authorList>
    </citation>
    <scope>NUCLEOTIDE SEQUENCE [LARGE SCALE GENOMIC DNA]</scope>
    <source>
        <strain evidence="2">NBRC 108723</strain>
    </source>
</reference>
<sequence>MLFGFGTSTPITPELSLTVAHVAKLNYDKVVAYHPQCDLAIVESTNTLRRQPKFGLVYPSQSVETFGMSPSGNVLKGEGFIIKMVLLLALLLPEQIQQTSN</sequence>
<proteinExistence type="predicted"/>
<dbReference type="RefSeq" id="WP_284192871.1">
    <property type="nucleotide sequence ID" value="NZ_BSPW01000062.1"/>
</dbReference>